<feature type="chain" id="PRO_5040446224" description="DUF4469 domain-containing protein" evidence="1">
    <location>
        <begin position="24"/>
        <end position="239"/>
    </location>
</feature>
<evidence type="ECO:0000256" key="1">
    <source>
        <dbReference type="SAM" id="SignalP"/>
    </source>
</evidence>
<gene>
    <name evidence="2" type="ORF">ECE50_017900</name>
</gene>
<dbReference type="Gene3D" id="2.60.40.2340">
    <property type="match status" value="1"/>
</dbReference>
<comment type="caution">
    <text evidence="2">The sequence shown here is derived from an EMBL/GenBank/DDBJ whole genome shotgun (WGS) entry which is preliminary data.</text>
</comment>
<dbReference type="OrthoDB" id="674886at2"/>
<dbReference type="AlphaFoldDB" id="A0A9Q5D939"/>
<proteinExistence type="predicted"/>
<dbReference type="EMBL" id="RIAR02000001">
    <property type="protein sequence ID" value="NSL88720.1"/>
    <property type="molecule type" value="Genomic_DNA"/>
</dbReference>
<accession>A0A9Q5D939</accession>
<keyword evidence="3" id="KW-1185">Reference proteome</keyword>
<dbReference type="Proteomes" id="UP000281028">
    <property type="component" value="Unassembled WGS sequence"/>
</dbReference>
<feature type="signal peptide" evidence="1">
    <location>
        <begin position="1"/>
        <end position="23"/>
    </location>
</feature>
<sequence length="239" mass="25893">MKFTKSIATSMLYVAACAILLSACKKTTDAPPLPENRMLRFTVTNTRDGAVEGVINDSRKTITVYIPYFTALVSLLPEIAVPVGATVTPAGGTLIENWPFRMAMEEDILYTVKDKSGNATSYKLVVDGQQPVPAATEVSAAADPLVIQHRPKQQGLYITISGDNLIPNSNITFLTLVNEAGKGFQLVTPTNMPIDYKRFSAEIPADSTGLPSGKYTLRVTSFSKTVKLSHPVIIQQLTK</sequence>
<dbReference type="PROSITE" id="PS51257">
    <property type="entry name" value="PROKAR_LIPOPROTEIN"/>
    <property type="match status" value="1"/>
</dbReference>
<protein>
    <recommendedName>
        <fullName evidence="4">DUF4469 domain-containing protein</fullName>
    </recommendedName>
</protein>
<evidence type="ECO:0000313" key="3">
    <source>
        <dbReference type="Proteomes" id="UP000281028"/>
    </source>
</evidence>
<reference evidence="2" key="1">
    <citation type="submission" date="2020-05" db="EMBL/GenBank/DDBJ databases">
        <title>Chitinophaga laudate sp. nov., isolated from a tropical peat swamp.</title>
        <authorList>
            <person name="Goh C.B.S."/>
            <person name="Lee M.S."/>
            <person name="Parimannan S."/>
            <person name="Pasbakhsh P."/>
            <person name="Yule C.M."/>
            <person name="Rajandas H."/>
            <person name="Loke S."/>
            <person name="Croft L."/>
            <person name="Tan J.B.L."/>
        </authorList>
    </citation>
    <scope>NUCLEOTIDE SEQUENCE</scope>
    <source>
        <strain evidence="2">Mgbs1</strain>
    </source>
</reference>
<keyword evidence="1" id="KW-0732">Signal</keyword>
<organism evidence="2 3">
    <name type="scientific">Chitinophaga solisilvae</name>
    <dbReference type="NCBI Taxonomy" id="1233460"/>
    <lineage>
        <taxon>Bacteria</taxon>
        <taxon>Pseudomonadati</taxon>
        <taxon>Bacteroidota</taxon>
        <taxon>Chitinophagia</taxon>
        <taxon>Chitinophagales</taxon>
        <taxon>Chitinophagaceae</taxon>
        <taxon>Chitinophaga</taxon>
    </lineage>
</organism>
<evidence type="ECO:0000313" key="2">
    <source>
        <dbReference type="EMBL" id="NSL88720.1"/>
    </source>
</evidence>
<name>A0A9Q5D939_9BACT</name>
<evidence type="ECO:0008006" key="4">
    <source>
        <dbReference type="Google" id="ProtNLM"/>
    </source>
</evidence>